<dbReference type="EMBL" id="JAIBOA010000005">
    <property type="protein sequence ID" value="MBW8482616.1"/>
    <property type="molecule type" value="Genomic_DNA"/>
</dbReference>
<feature type="transmembrane region" description="Helical" evidence="2">
    <location>
        <begin position="20"/>
        <end position="39"/>
    </location>
</feature>
<keyword evidence="4" id="KW-1185">Reference proteome</keyword>
<gene>
    <name evidence="3" type="ORF">K1Y72_09585</name>
</gene>
<proteinExistence type="predicted"/>
<evidence type="ECO:0000313" key="3">
    <source>
        <dbReference type="EMBL" id="MBW8482616.1"/>
    </source>
</evidence>
<dbReference type="Proteomes" id="UP000774570">
    <property type="component" value="Unassembled WGS sequence"/>
</dbReference>
<comment type="caution">
    <text evidence="3">The sequence shown here is derived from an EMBL/GenBank/DDBJ whole genome shotgun (WGS) entry which is preliminary data.</text>
</comment>
<keyword evidence="2" id="KW-0472">Membrane</keyword>
<protein>
    <submittedName>
        <fullName evidence="3">Uncharacterized protein</fullName>
    </submittedName>
</protein>
<reference evidence="3 4" key="1">
    <citation type="submission" date="2021-07" db="EMBL/GenBank/DDBJ databases">
        <title>Actinomadura sp. PM05-2 isolated from lichen.</title>
        <authorList>
            <person name="Somphong A."/>
            <person name="Phongsopitanun W."/>
            <person name="Tanasupawat S."/>
            <person name="Peongsungnone V."/>
        </authorList>
    </citation>
    <scope>NUCLEOTIDE SEQUENCE [LARGE SCALE GENOMIC DNA]</scope>
    <source>
        <strain evidence="3 4">PM05-2</strain>
    </source>
</reference>
<name>A0ABS7FQG6_9ACTN</name>
<accession>A0ABS7FQG6</accession>
<feature type="compositionally biased region" description="Basic and acidic residues" evidence="1">
    <location>
        <begin position="53"/>
        <end position="64"/>
    </location>
</feature>
<organism evidence="3 4">
    <name type="scientific">Actinomadura parmotrematis</name>
    <dbReference type="NCBI Taxonomy" id="2864039"/>
    <lineage>
        <taxon>Bacteria</taxon>
        <taxon>Bacillati</taxon>
        <taxon>Actinomycetota</taxon>
        <taxon>Actinomycetes</taxon>
        <taxon>Streptosporangiales</taxon>
        <taxon>Thermomonosporaceae</taxon>
        <taxon>Actinomadura</taxon>
    </lineage>
</organism>
<dbReference type="RefSeq" id="WP_220165283.1">
    <property type="nucleotide sequence ID" value="NZ_JAIBOA010000005.1"/>
</dbReference>
<sequence length="116" mass="12123">MALVVYFAAVGLDKADKLGSVIGVLIAVVGLALAAYGLLTPQPPDSAAAGRRVRQEAEATKEGEIMQIGGSQGRPSGRRRGRAGGEVEQRARARKSKVTQIGGDQEGEGREPRETP</sequence>
<evidence type="ECO:0000313" key="4">
    <source>
        <dbReference type="Proteomes" id="UP000774570"/>
    </source>
</evidence>
<feature type="compositionally biased region" description="Basic and acidic residues" evidence="1">
    <location>
        <begin position="107"/>
        <end position="116"/>
    </location>
</feature>
<feature type="region of interest" description="Disordered" evidence="1">
    <location>
        <begin position="41"/>
        <end position="116"/>
    </location>
</feature>
<evidence type="ECO:0000256" key="2">
    <source>
        <dbReference type="SAM" id="Phobius"/>
    </source>
</evidence>
<keyword evidence="2" id="KW-1133">Transmembrane helix</keyword>
<evidence type="ECO:0000256" key="1">
    <source>
        <dbReference type="SAM" id="MobiDB-lite"/>
    </source>
</evidence>
<keyword evidence="2" id="KW-0812">Transmembrane</keyword>